<proteinExistence type="predicted"/>
<sequence>MTYITRPKEKRENLKRKVNLFIDPKSCHSPKLSFHLCLLSFYHPSFSTHLHSRFDLISTIEHLCSIPKDHLGPLSFKSEGTKTIRGERERKWFWKTLFPSLTLFPTTLLFQLHVRSIIVSNTITTLKI</sequence>
<name>A0A3N7FUE6_POPTR</name>
<evidence type="ECO:0000313" key="3">
    <source>
        <dbReference type="Proteomes" id="UP000006729"/>
    </source>
</evidence>
<keyword evidence="1" id="KW-0812">Transmembrane</keyword>
<keyword evidence="3" id="KW-1185">Reference proteome</keyword>
<dbReference type="EMBL" id="CM009294">
    <property type="protein sequence ID" value="RQO90091.1"/>
    <property type="molecule type" value="Genomic_DNA"/>
</dbReference>
<keyword evidence="1" id="KW-1133">Transmembrane helix</keyword>
<evidence type="ECO:0000256" key="1">
    <source>
        <dbReference type="SAM" id="Phobius"/>
    </source>
</evidence>
<accession>A0A3N7FUE6</accession>
<gene>
    <name evidence="2" type="ORF">POPTR_005G062020</name>
</gene>
<keyword evidence="1" id="KW-0472">Membrane</keyword>
<dbReference type="InParanoid" id="A0A3N7FUE6"/>
<protein>
    <submittedName>
        <fullName evidence="2">Uncharacterized protein</fullName>
    </submittedName>
</protein>
<dbReference type="Proteomes" id="UP000006729">
    <property type="component" value="Chromosome 5"/>
</dbReference>
<dbReference type="AlphaFoldDB" id="A0A3N7FUE6"/>
<feature type="transmembrane region" description="Helical" evidence="1">
    <location>
        <begin position="92"/>
        <end position="112"/>
    </location>
</feature>
<evidence type="ECO:0000313" key="2">
    <source>
        <dbReference type="EMBL" id="RQO90091.1"/>
    </source>
</evidence>
<reference evidence="2 3" key="1">
    <citation type="journal article" date="2006" name="Science">
        <title>The genome of black cottonwood, Populus trichocarpa (Torr. &amp; Gray).</title>
        <authorList>
            <person name="Tuskan G.A."/>
            <person name="Difazio S."/>
            <person name="Jansson S."/>
            <person name="Bohlmann J."/>
            <person name="Grigoriev I."/>
            <person name="Hellsten U."/>
            <person name="Putnam N."/>
            <person name="Ralph S."/>
            <person name="Rombauts S."/>
            <person name="Salamov A."/>
            <person name="Schein J."/>
            <person name="Sterck L."/>
            <person name="Aerts A."/>
            <person name="Bhalerao R.R."/>
            <person name="Bhalerao R.P."/>
            <person name="Blaudez D."/>
            <person name="Boerjan W."/>
            <person name="Brun A."/>
            <person name="Brunner A."/>
            <person name="Busov V."/>
            <person name="Campbell M."/>
            <person name="Carlson J."/>
            <person name="Chalot M."/>
            <person name="Chapman J."/>
            <person name="Chen G.L."/>
            <person name="Cooper D."/>
            <person name="Coutinho P.M."/>
            <person name="Couturier J."/>
            <person name="Covert S."/>
            <person name="Cronk Q."/>
            <person name="Cunningham R."/>
            <person name="Davis J."/>
            <person name="Degroeve S."/>
            <person name="Dejardin A."/>
            <person name="Depamphilis C."/>
            <person name="Detter J."/>
            <person name="Dirks B."/>
            <person name="Dubchak I."/>
            <person name="Duplessis S."/>
            <person name="Ehlting J."/>
            <person name="Ellis B."/>
            <person name="Gendler K."/>
            <person name="Goodstein D."/>
            <person name="Gribskov M."/>
            <person name="Grimwood J."/>
            <person name="Groover A."/>
            <person name="Gunter L."/>
            <person name="Hamberger B."/>
            <person name="Heinze B."/>
            <person name="Helariutta Y."/>
            <person name="Henrissat B."/>
            <person name="Holligan D."/>
            <person name="Holt R."/>
            <person name="Huang W."/>
            <person name="Islam-Faridi N."/>
            <person name="Jones S."/>
            <person name="Jones-Rhoades M."/>
            <person name="Jorgensen R."/>
            <person name="Joshi C."/>
            <person name="Kangasjarvi J."/>
            <person name="Karlsson J."/>
            <person name="Kelleher C."/>
            <person name="Kirkpatrick R."/>
            <person name="Kirst M."/>
            <person name="Kohler A."/>
            <person name="Kalluri U."/>
            <person name="Larimer F."/>
            <person name="Leebens-Mack J."/>
            <person name="Leple J.C."/>
            <person name="Locascio P."/>
            <person name="Lou Y."/>
            <person name="Lucas S."/>
            <person name="Martin F."/>
            <person name="Montanini B."/>
            <person name="Napoli C."/>
            <person name="Nelson D.R."/>
            <person name="Nelson C."/>
            <person name="Nieminen K."/>
            <person name="Nilsson O."/>
            <person name="Pereda V."/>
            <person name="Peter G."/>
            <person name="Philippe R."/>
            <person name="Pilate G."/>
            <person name="Poliakov A."/>
            <person name="Razumovskaya J."/>
            <person name="Richardson P."/>
            <person name="Rinaldi C."/>
            <person name="Ritland K."/>
            <person name="Rouze P."/>
            <person name="Ryaboy D."/>
            <person name="Schmutz J."/>
            <person name="Schrader J."/>
            <person name="Segerman B."/>
            <person name="Shin H."/>
            <person name="Siddiqui A."/>
            <person name="Sterky F."/>
            <person name="Terry A."/>
            <person name="Tsai C.J."/>
            <person name="Uberbacher E."/>
            <person name="Unneberg P."/>
            <person name="Vahala J."/>
            <person name="Wall K."/>
            <person name="Wessler S."/>
            <person name="Yang G."/>
            <person name="Yin T."/>
            <person name="Douglas C."/>
            <person name="Marra M."/>
            <person name="Sandberg G."/>
            <person name="Van de Peer Y."/>
            <person name="Rokhsar D."/>
        </authorList>
    </citation>
    <scope>NUCLEOTIDE SEQUENCE [LARGE SCALE GENOMIC DNA]</scope>
    <source>
        <strain evidence="3">cv. Nisqually</strain>
    </source>
</reference>
<organism evidence="2 3">
    <name type="scientific">Populus trichocarpa</name>
    <name type="common">Western balsam poplar</name>
    <name type="synonym">Populus balsamifera subsp. trichocarpa</name>
    <dbReference type="NCBI Taxonomy" id="3694"/>
    <lineage>
        <taxon>Eukaryota</taxon>
        <taxon>Viridiplantae</taxon>
        <taxon>Streptophyta</taxon>
        <taxon>Embryophyta</taxon>
        <taxon>Tracheophyta</taxon>
        <taxon>Spermatophyta</taxon>
        <taxon>Magnoliopsida</taxon>
        <taxon>eudicotyledons</taxon>
        <taxon>Gunneridae</taxon>
        <taxon>Pentapetalae</taxon>
        <taxon>rosids</taxon>
        <taxon>fabids</taxon>
        <taxon>Malpighiales</taxon>
        <taxon>Salicaceae</taxon>
        <taxon>Saliceae</taxon>
        <taxon>Populus</taxon>
    </lineage>
</organism>